<dbReference type="Pfam" id="PF16747">
    <property type="entry name" value="Adhesin_E"/>
    <property type="match status" value="1"/>
</dbReference>
<sequence length="137" mass="15378">MKLHAWAWGAVLSVAQATTTPWLTVAGDPADPLADTIQVNPLFVLKDGPRRTMEVRVSRSEERTSTDGIRFRSFHGLVAFDCEARVARFVSSQFYSAPLWRGPGTQMDYPLTVWRPVEFRGFQPNPRDRVVQAACSP</sequence>
<evidence type="ECO:0000313" key="2">
    <source>
        <dbReference type="EMBL" id="RCW71429.1"/>
    </source>
</evidence>
<dbReference type="AlphaFoldDB" id="A0A368XVC0"/>
<accession>A0A368XVC0</accession>
<gene>
    <name evidence="2" type="ORF">DES41_104248</name>
</gene>
<protein>
    <recommendedName>
        <fullName evidence="1">Surface-adhesin protein E-like domain-containing protein</fullName>
    </recommendedName>
</protein>
<organism evidence="2 3">
    <name type="scientific">Pseudorhodoferax soli</name>
    <dbReference type="NCBI Taxonomy" id="545864"/>
    <lineage>
        <taxon>Bacteria</taxon>
        <taxon>Pseudomonadati</taxon>
        <taxon>Pseudomonadota</taxon>
        <taxon>Betaproteobacteria</taxon>
        <taxon>Burkholderiales</taxon>
        <taxon>Comamonadaceae</taxon>
    </lineage>
</organism>
<proteinExistence type="predicted"/>
<evidence type="ECO:0000259" key="1">
    <source>
        <dbReference type="Pfam" id="PF16747"/>
    </source>
</evidence>
<dbReference type="OrthoDB" id="8856335at2"/>
<dbReference type="Proteomes" id="UP000252884">
    <property type="component" value="Unassembled WGS sequence"/>
</dbReference>
<dbReference type="RefSeq" id="WP_114468660.1">
    <property type="nucleotide sequence ID" value="NZ_QPJK01000004.1"/>
</dbReference>
<dbReference type="EMBL" id="QPJK01000004">
    <property type="protein sequence ID" value="RCW71429.1"/>
    <property type="molecule type" value="Genomic_DNA"/>
</dbReference>
<comment type="caution">
    <text evidence="2">The sequence shown here is derived from an EMBL/GenBank/DDBJ whole genome shotgun (WGS) entry which is preliminary data.</text>
</comment>
<dbReference type="InterPro" id="IPR031939">
    <property type="entry name" value="Adhesin_E-like"/>
</dbReference>
<reference evidence="2 3" key="1">
    <citation type="submission" date="2018-07" db="EMBL/GenBank/DDBJ databases">
        <title>Genomic Encyclopedia of Type Strains, Phase IV (KMG-IV): sequencing the most valuable type-strain genomes for metagenomic binning, comparative biology and taxonomic classification.</title>
        <authorList>
            <person name="Goeker M."/>
        </authorList>
    </citation>
    <scope>NUCLEOTIDE SEQUENCE [LARGE SCALE GENOMIC DNA]</scope>
    <source>
        <strain evidence="2 3">DSM 21634</strain>
    </source>
</reference>
<evidence type="ECO:0000313" key="3">
    <source>
        <dbReference type="Proteomes" id="UP000252884"/>
    </source>
</evidence>
<name>A0A368XVC0_9BURK</name>
<feature type="domain" description="Surface-adhesin protein E-like" evidence="1">
    <location>
        <begin position="36"/>
        <end position="135"/>
    </location>
</feature>
<keyword evidence="3" id="KW-1185">Reference proteome</keyword>